<accession>A0ABR6PFV8</accession>
<dbReference type="EMBL" id="JACHCB010000002">
    <property type="protein sequence ID" value="MBB6108653.1"/>
    <property type="molecule type" value="Genomic_DNA"/>
</dbReference>
<evidence type="ECO:0000313" key="1">
    <source>
        <dbReference type="EMBL" id="MBB6108653.1"/>
    </source>
</evidence>
<comment type="caution">
    <text evidence="1">The sequence shown here is derived from an EMBL/GenBank/DDBJ whole genome shotgun (WGS) entry which is preliminary data.</text>
</comment>
<evidence type="ECO:0000313" key="2">
    <source>
        <dbReference type="Proteomes" id="UP000541583"/>
    </source>
</evidence>
<sequence>MAGYTKTIFPVFSNQATNRYLKAIAKEAKVDKT</sequence>
<organism evidence="1 2">
    <name type="scientific">Mucilaginibacter lappiensis</name>
    <dbReference type="NCBI Taxonomy" id="354630"/>
    <lineage>
        <taxon>Bacteria</taxon>
        <taxon>Pseudomonadati</taxon>
        <taxon>Bacteroidota</taxon>
        <taxon>Sphingobacteriia</taxon>
        <taxon>Sphingobacteriales</taxon>
        <taxon>Sphingobacteriaceae</taxon>
        <taxon>Mucilaginibacter</taxon>
    </lineage>
</organism>
<dbReference type="Proteomes" id="UP000541583">
    <property type="component" value="Unassembled WGS sequence"/>
</dbReference>
<gene>
    <name evidence="1" type="ORF">HDF23_001388</name>
</gene>
<keyword evidence="2" id="KW-1185">Reference proteome</keyword>
<name>A0ABR6PFV8_9SPHI</name>
<reference evidence="1 2" key="1">
    <citation type="submission" date="2020-08" db="EMBL/GenBank/DDBJ databases">
        <title>Genomic Encyclopedia of Type Strains, Phase IV (KMG-V): Genome sequencing to study the core and pangenomes of soil and plant-associated prokaryotes.</title>
        <authorList>
            <person name="Whitman W."/>
        </authorList>
    </citation>
    <scope>NUCLEOTIDE SEQUENCE [LARGE SCALE GENOMIC DNA]</scope>
    <source>
        <strain evidence="1 2">ANJLi2</strain>
    </source>
</reference>
<protein>
    <submittedName>
        <fullName evidence="1">Uncharacterized protein</fullName>
    </submittedName>
</protein>
<proteinExistence type="predicted"/>